<proteinExistence type="predicted"/>
<evidence type="ECO:0000313" key="2">
    <source>
        <dbReference type="WBParaSite" id="MCU_010022-RA"/>
    </source>
</evidence>
<dbReference type="PROSITE" id="PS50191">
    <property type="entry name" value="CRAL_TRIO"/>
    <property type="match status" value="1"/>
</dbReference>
<dbReference type="GO" id="GO:0016020">
    <property type="term" value="C:membrane"/>
    <property type="evidence" value="ECO:0007669"/>
    <property type="project" value="TreeGrafter"/>
</dbReference>
<evidence type="ECO:0000313" key="3">
    <source>
        <dbReference type="WBParaSite" id="MCU_010022-RB"/>
    </source>
</evidence>
<organism evidence="3">
    <name type="scientific">Mesocestoides corti</name>
    <name type="common">Flatworm</name>
    <dbReference type="NCBI Taxonomy" id="53468"/>
    <lineage>
        <taxon>Eukaryota</taxon>
        <taxon>Metazoa</taxon>
        <taxon>Spiralia</taxon>
        <taxon>Lophotrochozoa</taxon>
        <taxon>Platyhelminthes</taxon>
        <taxon>Cestoda</taxon>
        <taxon>Eucestoda</taxon>
        <taxon>Cyclophyllidea</taxon>
        <taxon>Mesocestoididae</taxon>
        <taxon>Mesocestoides</taxon>
    </lineage>
</organism>
<protein>
    <submittedName>
        <fullName evidence="2 3">CRAL-TRIO domain-containing protein</fullName>
    </submittedName>
</protein>
<dbReference type="InterPro" id="IPR036273">
    <property type="entry name" value="CRAL/TRIO_N_dom_sf"/>
</dbReference>
<dbReference type="Pfam" id="PF00650">
    <property type="entry name" value="CRAL_TRIO"/>
    <property type="match status" value="1"/>
</dbReference>
<dbReference type="Gene3D" id="1.10.8.20">
    <property type="entry name" value="N-terminal domain of phosphatidylinositol transfer protein sec14p"/>
    <property type="match status" value="1"/>
</dbReference>
<dbReference type="InterPro" id="IPR001251">
    <property type="entry name" value="CRAL-TRIO_dom"/>
</dbReference>
<dbReference type="CDD" id="cd00170">
    <property type="entry name" value="SEC14"/>
    <property type="match status" value="1"/>
</dbReference>
<dbReference type="GO" id="GO:1902936">
    <property type="term" value="F:phosphatidylinositol bisphosphate binding"/>
    <property type="evidence" value="ECO:0007669"/>
    <property type="project" value="TreeGrafter"/>
</dbReference>
<dbReference type="Gene3D" id="3.40.525.10">
    <property type="entry name" value="CRAL-TRIO lipid binding domain"/>
    <property type="match status" value="1"/>
</dbReference>
<dbReference type="PANTHER" id="PTHR10174:SF216">
    <property type="entry name" value="CRAL-TRIO DOMAIN-CONTAINING PROTEIN-RELATED"/>
    <property type="match status" value="1"/>
</dbReference>
<accession>A0A5K3FU38</accession>
<reference evidence="2 3" key="1">
    <citation type="submission" date="2019-11" db="UniProtKB">
        <authorList>
            <consortium name="WormBaseParasite"/>
        </authorList>
    </citation>
    <scope>IDENTIFICATION</scope>
</reference>
<dbReference type="PANTHER" id="PTHR10174">
    <property type="entry name" value="ALPHA-TOCOPHEROL TRANSFER PROTEIN-RELATED"/>
    <property type="match status" value="1"/>
</dbReference>
<dbReference type="SUPFAM" id="SSF52087">
    <property type="entry name" value="CRAL/TRIO domain"/>
    <property type="match status" value="1"/>
</dbReference>
<dbReference type="InterPro" id="IPR036865">
    <property type="entry name" value="CRAL-TRIO_dom_sf"/>
</dbReference>
<name>A0A5K3FU38_MESCO</name>
<sequence>MPKGAPSQFSLYDSSKPLPSIYAKKAAKELKEVPEQISAHLESFRRWINSMPHLSCPTDDNFLLAFLRHAKYNHLVAQRRLDNFCTFRTSPTEGFPEWFNNSSASRAAWNTWIDLKCWTFLGFTKEGTATIMARCKEINLDKLPLSALHTAMQMWNDACLIDARVQIGGLCMIMDLSDLRREMLSKMFDAKISKLSTKYFQEGLPFRIKKLIYYNTPKMFEAMFKIYSEWLNEKIKSRIMVLNADMNPAFDAVPGLKEIVPEAFGGDCKLTFEEICEREAPTFKSLVEHAPHFEITVDESKRPKECRNLMGTYKDLSEDVMGKVGTYVKLNQDEI</sequence>
<evidence type="ECO:0000259" key="1">
    <source>
        <dbReference type="PROSITE" id="PS50191"/>
    </source>
</evidence>
<dbReference type="AlphaFoldDB" id="A0A5K3FU38"/>
<dbReference type="SUPFAM" id="SSF46938">
    <property type="entry name" value="CRAL/TRIO N-terminal domain"/>
    <property type="match status" value="1"/>
</dbReference>
<dbReference type="WBParaSite" id="MCU_010022-RA">
    <property type="protein sequence ID" value="MCU_010022-RA"/>
    <property type="gene ID" value="MCU_010022"/>
</dbReference>
<feature type="domain" description="CRAL-TRIO" evidence="1">
    <location>
        <begin position="173"/>
        <end position="272"/>
    </location>
</feature>
<dbReference type="WBParaSite" id="MCU_010022-RB">
    <property type="protein sequence ID" value="MCU_010022-RB"/>
    <property type="gene ID" value="MCU_010022"/>
</dbReference>